<reference evidence="9" key="1">
    <citation type="submission" date="2017-12" db="EMBL/GenBank/DDBJ databases">
        <authorList>
            <person name="Diaz M."/>
        </authorList>
    </citation>
    <scope>NUCLEOTIDE SEQUENCE [LARGE SCALE GENOMIC DNA]</scope>
    <source>
        <strain evidence="9">FI11154</strain>
    </source>
</reference>
<dbReference type="Gene3D" id="3.40.390.30">
    <property type="entry name" value="Metalloproteases ('zincins'), catalytic domain"/>
    <property type="match status" value="1"/>
</dbReference>
<sequence length="196" mass="21597">MLSAFLGQTAFEQLKGRSGLLSGKPPQNVSDNAIHIDITIEAGNWPDETTLEGLVRKSVEAAWTNLGLKDADSELSIVFTDDASIQELNAEWRGKDKPTNVLSFPAFPVKAGNQPGPMLGDIVIARETVEREAVEEGKPLDHHLSHLVVHGFLHLLGYDHETDEEAEEMERREVEILHAIAIPDPYAVSQETINND</sequence>
<evidence type="ECO:0000256" key="3">
    <source>
        <dbReference type="ARBA" id="ARBA00022723"/>
    </source>
</evidence>
<keyword evidence="3 7" id="KW-0479">Metal-binding</keyword>
<evidence type="ECO:0000256" key="1">
    <source>
        <dbReference type="ARBA" id="ARBA00010875"/>
    </source>
</evidence>
<dbReference type="GO" id="GO:0004222">
    <property type="term" value="F:metalloendopeptidase activity"/>
    <property type="evidence" value="ECO:0007669"/>
    <property type="project" value="InterPro"/>
</dbReference>
<dbReference type="HAMAP" id="MF_00009">
    <property type="entry name" value="Endoribonucl_YbeY"/>
    <property type="match status" value="1"/>
</dbReference>
<keyword evidence="7" id="KW-0690">Ribosome biogenesis</keyword>
<name>A0A2P9HRN4_9HYPH</name>
<proteinExistence type="inferred from homology"/>
<dbReference type="AlphaFoldDB" id="A0A2P9HRN4"/>
<dbReference type="Pfam" id="PF02130">
    <property type="entry name" value="YbeY"/>
    <property type="match status" value="1"/>
</dbReference>
<dbReference type="InterPro" id="IPR002036">
    <property type="entry name" value="YbeY"/>
</dbReference>
<comment type="similarity">
    <text evidence="1 7">Belongs to the endoribonuclease YbeY family.</text>
</comment>
<dbReference type="GO" id="GO:0006364">
    <property type="term" value="P:rRNA processing"/>
    <property type="evidence" value="ECO:0007669"/>
    <property type="project" value="UniProtKB-UniRule"/>
</dbReference>
<comment type="subcellular location">
    <subcellularLocation>
        <location evidence="7">Cytoplasm</location>
    </subcellularLocation>
</comment>
<evidence type="ECO:0000256" key="2">
    <source>
        <dbReference type="ARBA" id="ARBA00022722"/>
    </source>
</evidence>
<evidence type="ECO:0000256" key="4">
    <source>
        <dbReference type="ARBA" id="ARBA00022759"/>
    </source>
</evidence>
<dbReference type="EC" id="3.1.-.-" evidence="7"/>
<dbReference type="PANTHER" id="PTHR46986:SF1">
    <property type="entry name" value="ENDORIBONUCLEASE YBEY, CHLOROPLASTIC"/>
    <property type="match status" value="1"/>
</dbReference>
<dbReference type="Proteomes" id="UP000246073">
    <property type="component" value="Unassembled WGS sequence"/>
</dbReference>
<comment type="function">
    <text evidence="7">Single strand-specific metallo-endoribonuclease involved in late-stage 70S ribosome quality control and in maturation of the 3' terminus of the 16S rRNA.</text>
</comment>
<keyword evidence="2 7" id="KW-0540">Nuclease</keyword>
<keyword evidence="5 7" id="KW-0378">Hydrolase</keyword>
<evidence type="ECO:0000313" key="9">
    <source>
        <dbReference type="Proteomes" id="UP000246073"/>
    </source>
</evidence>
<keyword evidence="7" id="KW-0698">rRNA processing</keyword>
<feature type="binding site" evidence="7">
    <location>
        <position position="154"/>
    </location>
    <ligand>
        <name>Zn(2+)</name>
        <dbReference type="ChEBI" id="CHEBI:29105"/>
        <note>catalytic</note>
    </ligand>
</feature>
<dbReference type="NCBIfam" id="TIGR00043">
    <property type="entry name" value="rRNA maturation RNase YbeY"/>
    <property type="match status" value="1"/>
</dbReference>
<gene>
    <name evidence="7" type="primary">ybeY</name>
    <name evidence="8" type="ORF">OHAE_2632</name>
</gene>
<keyword evidence="7" id="KW-0963">Cytoplasm</keyword>
<dbReference type="PROSITE" id="PS01306">
    <property type="entry name" value="UPF0054"/>
    <property type="match status" value="1"/>
</dbReference>
<keyword evidence="6 7" id="KW-0862">Zinc</keyword>
<dbReference type="SUPFAM" id="SSF55486">
    <property type="entry name" value="Metalloproteases ('zincins'), catalytic domain"/>
    <property type="match status" value="1"/>
</dbReference>
<feature type="binding site" evidence="7">
    <location>
        <position position="150"/>
    </location>
    <ligand>
        <name>Zn(2+)</name>
        <dbReference type="ChEBI" id="CHEBI:29105"/>
        <note>catalytic</note>
    </ligand>
</feature>
<keyword evidence="4 7" id="KW-0255">Endonuclease</keyword>
<evidence type="ECO:0000313" key="8">
    <source>
        <dbReference type="EMBL" id="SPL66765.1"/>
    </source>
</evidence>
<comment type="cofactor">
    <cofactor evidence="7">
        <name>Zn(2+)</name>
        <dbReference type="ChEBI" id="CHEBI:29105"/>
    </cofactor>
    <text evidence="7">Binds 1 zinc ion.</text>
</comment>
<dbReference type="InterPro" id="IPR023091">
    <property type="entry name" value="MetalPrtase_cat_dom_sf_prd"/>
</dbReference>
<dbReference type="InterPro" id="IPR020549">
    <property type="entry name" value="YbeY_CS"/>
</dbReference>
<protein>
    <recommendedName>
        <fullName evidence="7">Endoribonuclease YbeY</fullName>
        <ecNumber evidence="7">3.1.-.-</ecNumber>
    </recommendedName>
</protein>
<dbReference type="PANTHER" id="PTHR46986">
    <property type="entry name" value="ENDORIBONUCLEASE YBEY, CHLOROPLASTIC"/>
    <property type="match status" value="1"/>
</dbReference>
<accession>A0A2P9HRN4</accession>
<evidence type="ECO:0000256" key="7">
    <source>
        <dbReference type="HAMAP-Rule" id="MF_00009"/>
    </source>
</evidence>
<dbReference type="GO" id="GO:0004521">
    <property type="term" value="F:RNA endonuclease activity"/>
    <property type="evidence" value="ECO:0007669"/>
    <property type="project" value="UniProtKB-UniRule"/>
</dbReference>
<evidence type="ECO:0000256" key="5">
    <source>
        <dbReference type="ARBA" id="ARBA00022801"/>
    </source>
</evidence>
<evidence type="ECO:0000256" key="6">
    <source>
        <dbReference type="ARBA" id="ARBA00022833"/>
    </source>
</evidence>
<organism evidence="8 9">
    <name type="scientific">Ochrobactrum soli</name>
    <dbReference type="NCBI Taxonomy" id="2448455"/>
    <lineage>
        <taxon>Bacteria</taxon>
        <taxon>Pseudomonadati</taxon>
        <taxon>Pseudomonadota</taxon>
        <taxon>Alphaproteobacteria</taxon>
        <taxon>Hyphomicrobiales</taxon>
        <taxon>Brucellaceae</taxon>
        <taxon>Brucella/Ochrobactrum group</taxon>
        <taxon>Ochrobactrum</taxon>
    </lineage>
</organism>
<feature type="binding site" evidence="7">
    <location>
        <position position="160"/>
    </location>
    <ligand>
        <name>Zn(2+)</name>
        <dbReference type="ChEBI" id="CHEBI:29105"/>
        <note>catalytic</note>
    </ligand>
</feature>
<dbReference type="GO" id="GO:0005737">
    <property type="term" value="C:cytoplasm"/>
    <property type="evidence" value="ECO:0007669"/>
    <property type="project" value="UniProtKB-SubCell"/>
</dbReference>
<dbReference type="GO" id="GO:0008270">
    <property type="term" value="F:zinc ion binding"/>
    <property type="evidence" value="ECO:0007669"/>
    <property type="project" value="UniProtKB-UniRule"/>
</dbReference>
<dbReference type="EMBL" id="OOFM01000005">
    <property type="protein sequence ID" value="SPL66765.1"/>
    <property type="molecule type" value="Genomic_DNA"/>
</dbReference>